<dbReference type="InterPro" id="IPR013785">
    <property type="entry name" value="Aldolase_TIM"/>
</dbReference>
<evidence type="ECO:0000313" key="9">
    <source>
        <dbReference type="Proteomes" id="UP000053732"/>
    </source>
</evidence>
<accession>A0A0G4P3C3</accession>
<dbReference type="GO" id="GO:0046872">
    <property type="term" value="F:metal ion binding"/>
    <property type="evidence" value="ECO:0007669"/>
    <property type="project" value="UniProtKB-KW"/>
</dbReference>
<dbReference type="InterPro" id="IPR037458">
    <property type="entry name" value="L-MDH/L-LDH_FMN-bd"/>
</dbReference>
<proteinExistence type="predicted"/>
<dbReference type="Pfam" id="PF00173">
    <property type="entry name" value="Cyt-b5"/>
    <property type="match status" value="1"/>
</dbReference>
<feature type="domain" description="Cytochrome b5 heme-binding" evidence="6">
    <location>
        <begin position="1"/>
        <end position="78"/>
    </location>
</feature>
<sequence length="503" mass="55191">MMKLNRSEVAKHTTINNCWVIINENVYDVTEFLKKHPGGAKIILAHAGRDATKAFESFHQAEIIDQNLGPDKNLGTVTQDVSSTGEADSVIESPRSKPKLSSIISLSDFEHAASKSLPGSSFAFLKSGAEDEYASNWNRDSWKTLRFRPRVLRPIESVDISSTLLGTKLSAPFFICPAGGAKLANTKGDLCLVKAAARHGILHWVCNNSAISQQDMANARAPDQTLYWQIYAMTDLEVTEKQIKEAVRLGYKGFALTVDAIRAGKRERDLRMATVDTEEDEDDDLEVEENFSKEPSVQRPPVWSSFDWKSSIEWLRKMTSLPIAIKGIQCWEDALLCMEYGVHPWLSNHGGRQLDSAPSAMDTLLSIRKNCPEVFDRCEVIVDGGVTRGSDVVKALALGAKGVGLGRPFLYSLVFGEAGASKAIRILKHEIETTMALLGVTSLDQLNPSYSITFSKKAPRLSSHASPNLQPVKFAPNLTIHAPLPGQGHGPGILIIRSILSPN</sequence>
<dbReference type="SUPFAM" id="SSF55856">
    <property type="entry name" value="Cytochrome b5-like heme/steroid binding domain"/>
    <property type="match status" value="1"/>
</dbReference>
<dbReference type="AlphaFoldDB" id="A0A0G4P3C3"/>
<organism evidence="8 9">
    <name type="scientific">Penicillium camemberti (strain FM 013)</name>
    <dbReference type="NCBI Taxonomy" id="1429867"/>
    <lineage>
        <taxon>Eukaryota</taxon>
        <taxon>Fungi</taxon>
        <taxon>Dikarya</taxon>
        <taxon>Ascomycota</taxon>
        <taxon>Pezizomycotina</taxon>
        <taxon>Eurotiomycetes</taxon>
        <taxon>Eurotiomycetidae</taxon>
        <taxon>Eurotiales</taxon>
        <taxon>Aspergillaceae</taxon>
        <taxon>Penicillium</taxon>
    </lineage>
</organism>
<dbReference type="InterPro" id="IPR036400">
    <property type="entry name" value="Cyt_B5-like_heme/steroid_sf"/>
</dbReference>
<evidence type="ECO:0000256" key="4">
    <source>
        <dbReference type="ARBA" id="ARBA00023002"/>
    </source>
</evidence>
<evidence type="ECO:0000256" key="1">
    <source>
        <dbReference type="ARBA" id="ARBA00001917"/>
    </source>
</evidence>
<dbReference type="SUPFAM" id="SSF51395">
    <property type="entry name" value="FMN-linked oxidoreductases"/>
    <property type="match status" value="1"/>
</dbReference>
<keyword evidence="2" id="KW-0349">Heme</keyword>
<evidence type="ECO:0000256" key="3">
    <source>
        <dbReference type="ARBA" id="ARBA00022723"/>
    </source>
</evidence>
<dbReference type="PANTHER" id="PTHR10578">
    <property type="entry name" value="S -2-HYDROXY-ACID OXIDASE-RELATED"/>
    <property type="match status" value="1"/>
</dbReference>
<dbReference type="PROSITE" id="PS00557">
    <property type="entry name" value="FMN_HYDROXY_ACID_DH_1"/>
    <property type="match status" value="1"/>
</dbReference>
<evidence type="ECO:0000259" key="7">
    <source>
        <dbReference type="PROSITE" id="PS51349"/>
    </source>
</evidence>
<evidence type="ECO:0000256" key="5">
    <source>
        <dbReference type="ARBA" id="ARBA00023004"/>
    </source>
</evidence>
<keyword evidence="5" id="KW-0408">Iron</keyword>
<comment type="cofactor">
    <cofactor evidence="1">
        <name>FMN</name>
        <dbReference type="ChEBI" id="CHEBI:58210"/>
    </cofactor>
</comment>
<dbReference type="Proteomes" id="UP000053732">
    <property type="component" value="Unassembled WGS sequence"/>
</dbReference>
<evidence type="ECO:0000256" key="2">
    <source>
        <dbReference type="ARBA" id="ARBA00022617"/>
    </source>
</evidence>
<dbReference type="InterPro" id="IPR037396">
    <property type="entry name" value="FMN_HAD"/>
</dbReference>
<dbReference type="GO" id="GO:0020037">
    <property type="term" value="F:heme binding"/>
    <property type="evidence" value="ECO:0007669"/>
    <property type="project" value="InterPro"/>
</dbReference>
<keyword evidence="9" id="KW-1185">Reference proteome</keyword>
<dbReference type="PROSITE" id="PS50255">
    <property type="entry name" value="CYTOCHROME_B5_2"/>
    <property type="match status" value="1"/>
</dbReference>
<keyword evidence="4" id="KW-0560">Oxidoreductase</keyword>
<reference evidence="8 9" key="1">
    <citation type="journal article" date="2014" name="Nat. Commun.">
        <title>Multiple recent horizontal transfers of a large genomic region in cheese making fungi.</title>
        <authorList>
            <person name="Cheeseman K."/>
            <person name="Ropars J."/>
            <person name="Renault P."/>
            <person name="Dupont J."/>
            <person name="Gouzy J."/>
            <person name="Branca A."/>
            <person name="Abraham A.L."/>
            <person name="Ceppi M."/>
            <person name="Conseiller E."/>
            <person name="Debuchy R."/>
            <person name="Malagnac F."/>
            <person name="Goarin A."/>
            <person name="Silar P."/>
            <person name="Lacoste S."/>
            <person name="Sallet E."/>
            <person name="Bensimon A."/>
            <person name="Giraud T."/>
            <person name="Brygoo Y."/>
        </authorList>
    </citation>
    <scope>NUCLEOTIDE SEQUENCE [LARGE SCALE GENOMIC DNA]</scope>
    <source>
        <strain evidence="9">FM 013</strain>
    </source>
</reference>
<dbReference type="STRING" id="1429867.A0A0G4P3C3"/>
<feature type="domain" description="FMN hydroxy acid dehydrogenase" evidence="7">
    <location>
        <begin position="98"/>
        <end position="456"/>
    </location>
</feature>
<dbReference type="EMBL" id="HG793137">
    <property type="protein sequence ID" value="CRL20763.1"/>
    <property type="molecule type" value="Genomic_DNA"/>
</dbReference>
<dbReference type="Gene3D" id="3.20.20.70">
    <property type="entry name" value="Aldolase class I"/>
    <property type="match status" value="1"/>
</dbReference>
<dbReference type="PROSITE" id="PS00191">
    <property type="entry name" value="CYTOCHROME_B5_1"/>
    <property type="match status" value="1"/>
</dbReference>
<keyword evidence="3" id="KW-0479">Metal-binding</keyword>
<dbReference type="PRINTS" id="PR00363">
    <property type="entry name" value="CYTOCHROMEB5"/>
</dbReference>
<evidence type="ECO:0000313" key="8">
    <source>
        <dbReference type="EMBL" id="CRL20763.1"/>
    </source>
</evidence>
<dbReference type="PANTHER" id="PTHR10578:SF104">
    <property type="entry name" value="CYTOCHROME B2, MITOCHONDRIAL-RELATED"/>
    <property type="match status" value="1"/>
</dbReference>
<dbReference type="InterPro" id="IPR018506">
    <property type="entry name" value="Cyt_B5_heme-BS"/>
</dbReference>
<dbReference type="FunFam" id="3.10.120.10:FF:000009">
    <property type="entry name" value="Cytochrome b2, mitochondrial, putative"/>
    <property type="match status" value="1"/>
</dbReference>
<dbReference type="InterPro" id="IPR000262">
    <property type="entry name" value="FMN-dep_DH"/>
</dbReference>
<dbReference type="InterPro" id="IPR008259">
    <property type="entry name" value="FMN_hydac_DH_AS"/>
</dbReference>
<evidence type="ECO:0000259" key="6">
    <source>
        <dbReference type="PROSITE" id="PS50255"/>
    </source>
</evidence>
<dbReference type="Gene3D" id="3.10.120.10">
    <property type="entry name" value="Cytochrome b5-like heme/steroid binding domain"/>
    <property type="match status" value="1"/>
</dbReference>
<dbReference type="InterPro" id="IPR001199">
    <property type="entry name" value="Cyt_B5-like_heme/steroid-bd"/>
</dbReference>
<name>A0A0G4P3C3_PENC3</name>
<dbReference type="CDD" id="cd02922">
    <property type="entry name" value="FCB2_FMN"/>
    <property type="match status" value="1"/>
</dbReference>
<dbReference type="GO" id="GO:0016491">
    <property type="term" value="F:oxidoreductase activity"/>
    <property type="evidence" value="ECO:0007669"/>
    <property type="project" value="UniProtKB-KW"/>
</dbReference>
<protein>
    <submittedName>
        <fullName evidence="8">Cytochrome b5</fullName>
    </submittedName>
</protein>
<dbReference type="PROSITE" id="PS51349">
    <property type="entry name" value="FMN_HYDROXY_ACID_DH_2"/>
    <property type="match status" value="1"/>
</dbReference>
<dbReference type="Pfam" id="PF01070">
    <property type="entry name" value="FMN_dh"/>
    <property type="match status" value="1"/>
</dbReference>
<gene>
    <name evidence="8" type="ORF">PCAMFM013_S004g000704</name>
</gene>
<dbReference type="SMART" id="SM01117">
    <property type="entry name" value="Cyt-b5"/>
    <property type="match status" value="1"/>
</dbReference>